<dbReference type="InterPro" id="IPR036388">
    <property type="entry name" value="WH-like_DNA-bd_sf"/>
</dbReference>
<dbReference type="InterPro" id="IPR013325">
    <property type="entry name" value="RNA_pol_sigma_r2"/>
</dbReference>
<evidence type="ECO:0000256" key="6">
    <source>
        <dbReference type="SAM" id="MobiDB-lite"/>
    </source>
</evidence>
<evidence type="ECO:0000256" key="1">
    <source>
        <dbReference type="ARBA" id="ARBA00010641"/>
    </source>
</evidence>
<accession>A0A6I8M1T5</accession>
<dbReference type="NCBIfam" id="TIGR02937">
    <property type="entry name" value="sigma70-ECF"/>
    <property type="match status" value="1"/>
</dbReference>
<feature type="region of interest" description="Disordered" evidence="6">
    <location>
        <begin position="410"/>
        <end position="430"/>
    </location>
</feature>
<feature type="domain" description="RNA polymerase sigma factor 70 region 4 type 2" evidence="7">
    <location>
        <begin position="146"/>
        <end position="195"/>
    </location>
</feature>
<evidence type="ECO:0000256" key="4">
    <source>
        <dbReference type="ARBA" id="ARBA00023125"/>
    </source>
</evidence>
<evidence type="ECO:0000313" key="8">
    <source>
        <dbReference type="EMBL" id="VVJ22602.1"/>
    </source>
</evidence>
<comment type="similarity">
    <text evidence="1">Belongs to the sigma-70 factor family. ECF subfamily.</text>
</comment>
<evidence type="ECO:0000256" key="2">
    <source>
        <dbReference type="ARBA" id="ARBA00023015"/>
    </source>
</evidence>
<dbReference type="Pfam" id="PF08281">
    <property type="entry name" value="Sigma70_r4_2"/>
    <property type="match status" value="1"/>
</dbReference>
<gene>
    <name evidence="8" type="ORF">AA23TX_07519</name>
</gene>
<evidence type="ECO:0000259" key="7">
    <source>
        <dbReference type="Pfam" id="PF08281"/>
    </source>
</evidence>
<dbReference type="AlphaFoldDB" id="A0A6I8M1T5"/>
<organism evidence="8 9">
    <name type="scientific">Amycolatopsis camponoti</name>
    <dbReference type="NCBI Taxonomy" id="2606593"/>
    <lineage>
        <taxon>Bacteria</taxon>
        <taxon>Bacillati</taxon>
        <taxon>Actinomycetota</taxon>
        <taxon>Actinomycetes</taxon>
        <taxon>Pseudonocardiales</taxon>
        <taxon>Pseudonocardiaceae</taxon>
        <taxon>Amycolatopsis</taxon>
    </lineage>
</organism>
<dbReference type="Proteomes" id="UP000399805">
    <property type="component" value="Unassembled WGS sequence"/>
</dbReference>
<dbReference type="RefSeq" id="WP_155547587.1">
    <property type="nucleotide sequence ID" value="NZ_CABVGP010000003.1"/>
</dbReference>
<evidence type="ECO:0000256" key="5">
    <source>
        <dbReference type="ARBA" id="ARBA00023163"/>
    </source>
</evidence>
<dbReference type="InterPro" id="IPR013249">
    <property type="entry name" value="RNA_pol_sigma70_r4_t2"/>
</dbReference>
<proteinExistence type="inferred from homology"/>
<dbReference type="InterPro" id="IPR014284">
    <property type="entry name" value="RNA_pol_sigma-70_dom"/>
</dbReference>
<dbReference type="InterPro" id="IPR013324">
    <property type="entry name" value="RNA_pol_sigma_r3/r4-like"/>
</dbReference>
<evidence type="ECO:0000256" key="3">
    <source>
        <dbReference type="ARBA" id="ARBA00023082"/>
    </source>
</evidence>
<keyword evidence="4" id="KW-0238">DNA-binding</keyword>
<keyword evidence="5" id="KW-0804">Transcription</keyword>
<sequence length="430" mass="48491">MQHSADPAVACTVCGSFNCDAEQARIHATLARHGNEFDAAYREYWGTLLAFAKNTARKARASDVDVDCEGVVQDAFLALLAGWSKVEEPHAYLFGVVRNLVRQGVRSSSRRWGHSLSEVQDQVNVWWTSQVLQPPVPKVVAVRRVFEVLSELTEKQRVATYLSHVEGMSHPEIAALLKCDPKTIAVHVHRAVKKLRDDPFVVAAPGRDLDREPDRKPEQQRRIRLYLGWPRRLARRVAGELLLLARRSFVWLVQVPQSLSRRIGLLYPNLAIRALHAHEPTLPSDSAAFVAFRLAGPVLITQAKLLAPRWLTQIPGVPQCATCAAGWLRSDGTYGCWCCRYRANVRPGVRVRVHSALRRAAARSQPARRPARHQMLLDRTRTELAALPRYQQPFYTGAVLSLLLKEGRTCRPPKRRRDRTPQEPTWTPPG</sequence>
<evidence type="ECO:0000313" key="9">
    <source>
        <dbReference type="Proteomes" id="UP000399805"/>
    </source>
</evidence>
<dbReference type="EMBL" id="CABVGP010000003">
    <property type="protein sequence ID" value="VVJ22602.1"/>
    <property type="molecule type" value="Genomic_DNA"/>
</dbReference>
<dbReference type="InterPro" id="IPR039425">
    <property type="entry name" value="RNA_pol_sigma-70-like"/>
</dbReference>
<keyword evidence="9" id="KW-1185">Reference proteome</keyword>
<dbReference type="PANTHER" id="PTHR43133:SF8">
    <property type="entry name" value="RNA POLYMERASE SIGMA FACTOR HI_1459-RELATED"/>
    <property type="match status" value="1"/>
</dbReference>
<protein>
    <recommendedName>
        <fullName evidence="7">RNA polymerase sigma factor 70 region 4 type 2 domain-containing protein</fullName>
    </recommendedName>
</protein>
<dbReference type="Gene3D" id="1.10.1740.10">
    <property type="match status" value="1"/>
</dbReference>
<keyword evidence="2" id="KW-0805">Transcription regulation</keyword>
<name>A0A6I8M1T5_9PSEU</name>
<dbReference type="PANTHER" id="PTHR43133">
    <property type="entry name" value="RNA POLYMERASE ECF-TYPE SIGMA FACTO"/>
    <property type="match status" value="1"/>
</dbReference>
<dbReference type="CDD" id="cd06171">
    <property type="entry name" value="Sigma70_r4"/>
    <property type="match status" value="1"/>
</dbReference>
<dbReference type="GO" id="GO:0003677">
    <property type="term" value="F:DNA binding"/>
    <property type="evidence" value="ECO:0007669"/>
    <property type="project" value="UniProtKB-KW"/>
</dbReference>
<dbReference type="SUPFAM" id="SSF88946">
    <property type="entry name" value="Sigma2 domain of RNA polymerase sigma factors"/>
    <property type="match status" value="1"/>
</dbReference>
<dbReference type="GO" id="GO:0006352">
    <property type="term" value="P:DNA-templated transcription initiation"/>
    <property type="evidence" value="ECO:0007669"/>
    <property type="project" value="InterPro"/>
</dbReference>
<dbReference type="GO" id="GO:0016987">
    <property type="term" value="F:sigma factor activity"/>
    <property type="evidence" value="ECO:0007669"/>
    <property type="project" value="UniProtKB-KW"/>
</dbReference>
<keyword evidence="3" id="KW-0731">Sigma factor</keyword>
<dbReference type="SUPFAM" id="SSF88659">
    <property type="entry name" value="Sigma3 and sigma4 domains of RNA polymerase sigma factors"/>
    <property type="match status" value="1"/>
</dbReference>
<reference evidence="8 9" key="1">
    <citation type="submission" date="2019-09" db="EMBL/GenBank/DDBJ databases">
        <authorList>
            <person name="Leyn A S."/>
        </authorList>
    </citation>
    <scope>NUCLEOTIDE SEQUENCE [LARGE SCALE GENOMIC DNA]</scope>
    <source>
        <strain evidence="8">AA231_1</strain>
    </source>
</reference>
<dbReference type="Gene3D" id="1.10.10.10">
    <property type="entry name" value="Winged helix-like DNA-binding domain superfamily/Winged helix DNA-binding domain"/>
    <property type="match status" value="1"/>
</dbReference>